<accession>A0A175YL38</accession>
<reference evidence="2" key="1">
    <citation type="journal article" date="2016" name="Nat. Genet.">
        <title>A high-quality carrot genome assembly provides new insights into carotenoid accumulation and asterid genome evolution.</title>
        <authorList>
            <person name="Iorizzo M."/>
            <person name="Ellison S."/>
            <person name="Senalik D."/>
            <person name="Zeng P."/>
            <person name="Satapoomin P."/>
            <person name="Huang J."/>
            <person name="Bowman M."/>
            <person name="Iovene M."/>
            <person name="Sanseverino W."/>
            <person name="Cavagnaro P."/>
            <person name="Yildiz M."/>
            <person name="Macko-Podgorni A."/>
            <person name="Moranska E."/>
            <person name="Grzebelus E."/>
            <person name="Grzebelus D."/>
            <person name="Ashrafi H."/>
            <person name="Zheng Z."/>
            <person name="Cheng S."/>
            <person name="Spooner D."/>
            <person name="Van Deynze A."/>
            <person name="Simon P."/>
        </authorList>
    </citation>
    <scope>NUCLEOTIDE SEQUENCE [LARGE SCALE GENOMIC DNA]</scope>
    <source>
        <tissue evidence="2">Leaf</tissue>
    </source>
</reference>
<organism evidence="2">
    <name type="scientific">Daucus carota subsp. sativus</name>
    <name type="common">Carrot</name>
    <dbReference type="NCBI Taxonomy" id="79200"/>
    <lineage>
        <taxon>Eukaryota</taxon>
        <taxon>Viridiplantae</taxon>
        <taxon>Streptophyta</taxon>
        <taxon>Embryophyta</taxon>
        <taxon>Tracheophyta</taxon>
        <taxon>Spermatophyta</taxon>
        <taxon>Magnoliopsida</taxon>
        <taxon>eudicotyledons</taxon>
        <taxon>Gunneridae</taxon>
        <taxon>Pentapetalae</taxon>
        <taxon>asterids</taxon>
        <taxon>campanulids</taxon>
        <taxon>Apiales</taxon>
        <taxon>Apiaceae</taxon>
        <taxon>Apioideae</taxon>
        <taxon>Scandiceae</taxon>
        <taxon>Daucinae</taxon>
        <taxon>Daucus</taxon>
        <taxon>Daucus sect. Daucus</taxon>
    </lineage>
</organism>
<dbReference type="OrthoDB" id="1885878at2759"/>
<keyword evidence="1" id="KW-0812">Transmembrane</keyword>
<evidence type="ECO:0000313" key="4">
    <source>
        <dbReference type="Proteomes" id="UP000077755"/>
    </source>
</evidence>
<dbReference type="AlphaFoldDB" id="A0A175YL38"/>
<keyword evidence="1" id="KW-0472">Membrane</keyword>
<protein>
    <submittedName>
        <fullName evidence="2">Uncharacterized protein</fullName>
    </submittedName>
</protein>
<reference evidence="3" key="2">
    <citation type="submission" date="2022-03" db="EMBL/GenBank/DDBJ databases">
        <title>Draft title - Genomic analysis of global carrot germplasm unveils the trajectory of domestication and the origin of high carotenoid orange carrot.</title>
        <authorList>
            <person name="Iorizzo M."/>
            <person name="Ellison S."/>
            <person name="Senalik D."/>
            <person name="Macko-Podgorni A."/>
            <person name="Grzebelus D."/>
            <person name="Bostan H."/>
            <person name="Rolling W."/>
            <person name="Curaba J."/>
            <person name="Simon P."/>
        </authorList>
    </citation>
    <scope>NUCLEOTIDE SEQUENCE</scope>
    <source>
        <tissue evidence="3">Leaf</tissue>
    </source>
</reference>
<dbReference type="Gramene" id="KZM84295">
    <property type="protein sequence ID" value="KZM84295"/>
    <property type="gene ID" value="DCAR_028411"/>
</dbReference>
<keyword evidence="4" id="KW-1185">Reference proteome</keyword>
<dbReference type="EMBL" id="LNRQ01000008">
    <property type="protein sequence ID" value="KZM84295.1"/>
    <property type="molecule type" value="Genomic_DNA"/>
</dbReference>
<name>A0A175YL38_DAUCS</name>
<feature type="transmembrane region" description="Helical" evidence="1">
    <location>
        <begin position="118"/>
        <end position="137"/>
    </location>
</feature>
<dbReference type="OMA" id="KWVPSPP"/>
<dbReference type="Proteomes" id="UP000077755">
    <property type="component" value="Chromosome 8"/>
</dbReference>
<gene>
    <name evidence="2" type="ORF">DCAR_028411</name>
    <name evidence="3" type="ORF">DCAR_0831138</name>
</gene>
<sequence length="163" mass="17226">MGISASSESRVSQTLRSSPDFNSVINSVYQNSLSLTQHAFPGIKPYQLLSTSDQIHASLTLLNYPLVLKWLPSPPTRSQVDQAFKSRDGQEMTLDEDAFRDFAVDLYANAVAASAGKAVVVGGSVTLAGIVGVGVVAGRGNGLVKTAVGVYALGVALAFYFRE</sequence>
<evidence type="ECO:0000256" key="1">
    <source>
        <dbReference type="SAM" id="Phobius"/>
    </source>
</evidence>
<evidence type="ECO:0000313" key="3">
    <source>
        <dbReference type="EMBL" id="WOH11648.1"/>
    </source>
</evidence>
<dbReference type="PANTHER" id="PTHR36743:SF1">
    <property type="entry name" value="OS04G0495300 PROTEIN"/>
    <property type="match status" value="1"/>
</dbReference>
<evidence type="ECO:0000313" key="2">
    <source>
        <dbReference type="EMBL" id="KZM84295.1"/>
    </source>
</evidence>
<feature type="transmembrane region" description="Helical" evidence="1">
    <location>
        <begin position="143"/>
        <end position="161"/>
    </location>
</feature>
<dbReference type="STRING" id="79200.A0A175YL38"/>
<keyword evidence="1" id="KW-1133">Transmembrane helix</keyword>
<proteinExistence type="predicted"/>
<dbReference type="PANTHER" id="PTHR36743">
    <property type="entry name" value="OS04G0495300 PROTEIN"/>
    <property type="match status" value="1"/>
</dbReference>
<dbReference type="EMBL" id="CP093350">
    <property type="protein sequence ID" value="WOH11648.1"/>
    <property type="molecule type" value="Genomic_DNA"/>
</dbReference>